<dbReference type="PANTHER" id="PTHR33979:SF2">
    <property type="entry name" value="PEPTIDASE M50B-LIKE-DOMAIN-CONTAINING PROTEIN"/>
    <property type="match status" value="1"/>
</dbReference>
<feature type="transmembrane region" description="Helical" evidence="1">
    <location>
        <begin position="137"/>
        <end position="155"/>
    </location>
</feature>
<sequence length="230" mass="25859">MTNYSTHNSNNKTVGFWQKYQFYWLLIAAIIIRQIPFVALPFNWLESYFHEISHGVAALITGGNIIRIQLFANGAGLCTTQGGFSFLISFLGYAGASFWGWGIYRLAQAHQRVAQFFSGAILLLLLCSVIFWSRDLLTWVILGCLITIFVLTIKVQQLRYLQVVMQFLGISILLNSLFSPFYLLDGRHVGDGATLASMTFIPEIIWVAIWCLIALFALYALAPKNASSLK</sequence>
<comment type="caution">
    <text evidence="2">The sequence shown here is derived from an EMBL/GenBank/DDBJ whole genome shotgun (WGS) entry which is preliminary data.</text>
</comment>
<dbReference type="PANTHER" id="PTHR33979">
    <property type="entry name" value="OS02G0221600 PROTEIN"/>
    <property type="match status" value="1"/>
</dbReference>
<reference evidence="2 3" key="1">
    <citation type="journal article" date="2019" name="Int. J. Syst. Evol. Microbiol.">
        <title>The Global Catalogue of Microorganisms (GCM) 10K type strain sequencing project: providing services to taxonomists for standard genome sequencing and annotation.</title>
        <authorList>
            <consortium name="The Broad Institute Genomics Platform"/>
            <consortium name="The Broad Institute Genome Sequencing Center for Infectious Disease"/>
            <person name="Wu L."/>
            <person name="Ma J."/>
        </authorList>
    </citation>
    <scope>NUCLEOTIDE SEQUENCE [LARGE SCALE GENOMIC DNA]</scope>
    <source>
        <strain evidence="2 3">JCM 15608</strain>
    </source>
</reference>
<dbReference type="Proteomes" id="UP001500021">
    <property type="component" value="Unassembled WGS sequence"/>
</dbReference>
<accession>A0ABN1L657</accession>
<organism evidence="2 3">
    <name type="scientific">Colwellia asteriadis</name>
    <dbReference type="NCBI Taxonomy" id="517723"/>
    <lineage>
        <taxon>Bacteria</taxon>
        <taxon>Pseudomonadati</taxon>
        <taxon>Pseudomonadota</taxon>
        <taxon>Gammaproteobacteria</taxon>
        <taxon>Alteromonadales</taxon>
        <taxon>Colwelliaceae</taxon>
        <taxon>Colwellia</taxon>
    </lineage>
</organism>
<evidence type="ECO:0000256" key="1">
    <source>
        <dbReference type="SAM" id="Phobius"/>
    </source>
</evidence>
<evidence type="ECO:0000313" key="2">
    <source>
        <dbReference type="EMBL" id="GAA0815148.1"/>
    </source>
</evidence>
<keyword evidence="3" id="KW-1185">Reference proteome</keyword>
<name>A0ABN1L657_9GAMM</name>
<dbReference type="RefSeq" id="WP_343816435.1">
    <property type="nucleotide sequence ID" value="NZ_BAAAFA010000004.1"/>
</dbReference>
<dbReference type="InterPro" id="IPR049500">
    <property type="entry name" value="Peptidase_M50B-like"/>
</dbReference>
<feature type="transmembrane region" description="Helical" evidence="1">
    <location>
        <begin position="113"/>
        <end position="131"/>
    </location>
</feature>
<proteinExistence type="predicted"/>
<dbReference type="EMBL" id="BAAAFA010000004">
    <property type="protein sequence ID" value="GAA0815148.1"/>
    <property type="molecule type" value="Genomic_DNA"/>
</dbReference>
<protein>
    <submittedName>
        <fullName evidence="2">M50 family metallopeptidase</fullName>
    </submittedName>
</protein>
<feature type="transmembrane region" description="Helical" evidence="1">
    <location>
        <begin position="167"/>
        <end position="184"/>
    </location>
</feature>
<feature type="transmembrane region" description="Helical" evidence="1">
    <location>
        <begin position="20"/>
        <end position="40"/>
    </location>
</feature>
<evidence type="ECO:0000313" key="3">
    <source>
        <dbReference type="Proteomes" id="UP001500021"/>
    </source>
</evidence>
<dbReference type="Pfam" id="PF13398">
    <property type="entry name" value="Peptidase_M50B"/>
    <property type="match status" value="1"/>
</dbReference>
<keyword evidence="1" id="KW-1133">Transmembrane helix</keyword>
<keyword evidence="1" id="KW-0812">Transmembrane</keyword>
<feature type="transmembrane region" description="Helical" evidence="1">
    <location>
        <begin position="84"/>
        <end position="101"/>
    </location>
</feature>
<feature type="transmembrane region" description="Helical" evidence="1">
    <location>
        <begin position="204"/>
        <end position="222"/>
    </location>
</feature>
<keyword evidence="1" id="KW-0472">Membrane</keyword>
<gene>
    <name evidence="2" type="ORF">GCM10009111_13040</name>
</gene>